<feature type="transmembrane region" description="Helical" evidence="1">
    <location>
        <begin position="12"/>
        <end position="37"/>
    </location>
</feature>
<dbReference type="KEGG" id="nst:Nstercoris_00741"/>
<proteinExistence type="predicted"/>
<protein>
    <recommendedName>
        <fullName evidence="4">ABC-2 type transporter domain-containing protein</fullName>
    </recommendedName>
</protein>
<dbReference type="AlphaFoldDB" id="A0A4Y1YNP1"/>
<keyword evidence="1" id="KW-0472">Membrane</keyword>
<accession>A0A4Y1YNP1</accession>
<evidence type="ECO:0008006" key="4">
    <source>
        <dbReference type="Google" id="ProtNLM"/>
    </source>
</evidence>
<evidence type="ECO:0000313" key="2">
    <source>
        <dbReference type="EMBL" id="BBL34503.1"/>
    </source>
</evidence>
<reference evidence="2 3" key="1">
    <citation type="submission" date="2019-06" db="EMBL/GenBank/DDBJ databases">
        <title>Nitrosomonas stercoris KYUHI-S whole genome shotgun sequence.</title>
        <authorList>
            <person name="Nakagawa T."/>
            <person name="Tsuchiya Y."/>
            <person name="Takahashi R."/>
        </authorList>
    </citation>
    <scope>NUCLEOTIDE SEQUENCE [LARGE SCALE GENOMIC DNA]</scope>
    <source>
        <strain evidence="2 3">KYUHI-S</strain>
    </source>
</reference>
<feature type="transmembrane region" description="Helical" evidence="1">
    <location>
        <begin position="143"/>
        <end position="164"/>
    </location>
</feature>
<evidence type="ECO:0000256" key="1">
    <source>
        <dbReference type="SAM" id="Phobius"/>
    </source>
</evidence>
<keyword evidence="1" id="KW-1133">Transmembrane helix</keyword>
<dbReference type="EMBL" id="AP019755">
    <property type="protein sequence ID" value="BBL34503.1"/>
    <property type="molecule type" value="Genomic_DNA"/>
</dbReference>
<feature type="transmembrane region" description="Helical" evidence="1">
    <location>
        <begin position="216"/>
        <end position="239"/>
    </location>
</feature>
<name>A0A4Y1YNP1_9PROT</name>
<gene>
    <name evidence="2" type="ORF">Nstercoris_00741</name>
</gene>
<feature type="transmembrane region" description="Helical" evidence="1">
    <location>
        <begin position="62"/>
        <end position="87"/>
    </location>
</feature>
<evidence type="ECO:0000313" key="3">
    <source>
        <dbReference type="Proteomes" id="UP000316473"/>
    </source>
</evidence>
<organism evidence="2 3">
    <name type="scientific">Nitrosomonas stercoris</name>
    <dbReference type="NCBI Taxonomy" id="1444684"/>
    <lineage>
        <taxon>Bacteria</taxon>
        <taxon>Pseudomonadati</taxon>
        <taxon>Pseudomonadota</taxon>
        <taxon>Betaproteobacteria</taxon>
        <taxon>Nitrosomonadales</taxon>
        <taxon>Nitrosomonadaceae</taxon>
        <taxon>Nitrosomonas</taxon>
    </lineage>
</organism>
<dbReference type="Pfam" id="PF12679">
    <property type="entry name" value="ABC2_membrane_2"/>
    <property type="match status" value="1"/>
</dbReference>
<keyword evidence="3" id="KW-1185">Reference proteome</keyword>
<feature type="transmembrane region" description="Helical" evidence="1">
    <location>
        <begin position="176"/>
        <end position="196"/>
    </location>
</feature>
<dbReference type="Proteomes" id="UP000316473">
    <property type="component" value="Chromosome"/>
</dbReference>
<feature type="transmembrane region" description="Helical" evidence="1">
    <location>
        <begin position="108"/>
        <end position="131"/>
    </location>
</feature>
<dbReference type="GO" id="GO:0005886">
    <property type="term" value="C:plasma membrane"/>
    <property type="evidence" value="ECO:0007669"/>
    <property type="project" value="UniProtKB-SubCell"/>
</dbReference>
<keyword evidence="1" id="KW-0812">Transmembrane</keyword>
<dbReference type="GO" id="GO:0140359">
    <property type="term" value="F:ABC-type transporter activity"/>
    <property type="evidence" value="ECO:0007669"/>
    <property type="project" value="InterPro"/>
</dbReference>
<sequence>MRTILTIVNKELKLLFVSSLVWVFLAIMQLVLAWIFLGRLNTFLEIQPQLIQLANPPGITEIIVTPVFSIAAIALLAITPVLSMRVFAEERRNQTLVMLISAPVPLSAIVLGKFLALMMLFSVIPLLILLLSLSLSVGGTLDFGLLACNLIGLTLLAGCFASLGMYISSLTAHPTIAALGSLGALLCLWVMDIISIDADSAIRYFSVFGHIENFSIGLIDTFSLSFLLLFIATFLILTIRHLEEERLSG</sequence>